<comment type="caution">
    <text evidence="3">The sequence shown here is derived from an EMBL/GenBank/DDBJ whole genome shotgun (WGS) entry which is preliminary data.</text>
</comment>
<gene>
    <name evidence="3" type="ORF">BCR39DRAFT_586195</name>
</gene>
<accession>A0A1Y2BGY2</accession>
<evidence type="ECO:0000313" key="4">
    <source>
        <dbReference type="Proteomes" id="UP000193986"/>
    </source>
</evidence>
<keyword evidence="2" id="KW-0472">Membrane</keyword>
<protein>
    <submittedName>
        <fullName evidence="3">Uncharacterized protein</fullName>
    </submittedName>
</protein>
<sequence length="173" mass="18539">MTFQFTPLVVAAIATGSLAVLVLILAMISMIIRRTCLKDSQTPSRYRYPSESLLKYHTSPPISLSQRSLSSLETPTISSSSSAGWLKRLRGDEMVMVTYKEGLQALGGIDRPQPEPSSLPLPLRSLPGRTASGGGGNAGRGERREDGLQSTWLPSYYRSELSQGGGGKGVGIL</sequence>
<keyword evidence="4" id="KW-1185">Reference proteome</keyword>
<reference evidence="3 4" key="1">
    <citation type="submission" date="2016-07" db="EMBL/GenBank/DDBJ databases">
        <title>Pervasive Adenine N6-methylation of Active Genes in Fungi.</title>
        <authorList>
            <consortium name="DOE Joint Genome Institute"/>
            <person name="Mondo S.J."/>
            <person name="Dannebaum R.O."/>
            <person name="Kuo R.C."/>
            <person name="Labutti K."/>
            <person name="Haridas S."/>
            <person name="Kuo A."/>
            <person name="Salamov A."/>
            <person name="Ahrendt S.R."/>
            <person name="Lipzen A."/>
            <person name="Sullivan W."/>
            <person name="Andreopoulos W.B."/>
            <person name="Clum A."/>
            <person name="Lindquist E."/>
            <person name="Daum C."/>
            <person name="Ramamoorthy G.K."/>
            <person name="Gryganskyi A."/>
            <person name="Culley D."/>
            <person name="Magnuson J.K."/>
            <person name="James T.Y."/>
            <person name="O'Malley M.A."/>
            <person name="Stajich J.E."/>
            <person name="Spatafora J.W."/>
            <person name="Visel A."/>
            <person name="Grigoriev I.V."/>
        </authorList>
    </citation>
    <scope>NUCLEOTIDE SEQUENCE [LARGE SCALE GENOMIC DNA]</scope>
    <source>
        <strain evidence="3 4">68-887.2</strain>
    </source>
</reference>
<dbReference type="EMBL" id="MCFC01000004">
    <property type="protein sequence ID" value="ORY33996.1"/>
    <property type="molecule type" value="Genomic_DNA"/>
</dbReference>
<evidence type="ECO:0000256" key="1">
    <source>
        <dbReference type="SAM" id="MobiDB-lite"/>
    </source>
</evidence>
<feature type="compositionally biased region" description="Low complexity" evidence="1">
    <location>
        <begin position="120"/>
        <end position="130"/>
    </location>
</feature>
<keyword evidence="2" id="KW-1133">Transmembrane helix</keyword>
<organism evidence="3 4">
    <name type="scientific">Naematelia encephala</name>
    <dbReference type="NCBI Taxonomy" id="71784"/>
    <lineage>
        <taxon>Eukaryota</taxon>
        <taxon>Fungi</taxon>
        <taxon>Dikarya</taxon>
        <taxon>Basidiomycota</taxon>
        <taxon>Agaricomycotina</taxon>
        <taxon>Tremellomycetes</taxon>
        <taxon>Tremellales</taxon>
        <taxon>Naemateliaceae</taxon>
        <taxon>Naematelia</taxon>
    </lineage>
</organism>
<feature type="transmembrane region" description="Helical" evidence="2">
    <location>
        <begin position="6"/>
        <end position="32"/>
    </location>
</feature>
<dbReference type="AlphaFoldDB" id="A0A1Y2BGY2"/>
<name>A0A1Y2BGY2_9TREE</name>
<proteinExistence type="predicted"/>
<dbReference type="InParanoid" id="A0A1Y2BGY2"/>
<evidence type="ECO:0000256" key="2">
    <source>
        <dbReference type="SAM" id="Phobius"/>
    </source>
</evidence>
<feature type="region of interest" description="Disordered" evidence="1">
    <location>
        <begin position="106"/>
        <end position="150"/>
    </location>
</feature>
<keyword evidence="2" id="KW-0812">Transmembrane</keyword>
<evidence type="ECO:0000313" key="3">
    <source>
        <dbReference type="EMBL" id="ORY33996.1"/>
    </source>
</evidence>
<dbReference type="Proteomes" id="UP000193986">
    <property type="component" value="Unassembled WGS sequence"/>
</dbReference>